<dbReference type="GO" id="GO:0050661">
    <property type="term" value="F:NADP binding"/>
    <property type="evidence" value="ECO:0007669"/>
    <property type="project" value="InterPro"/>
</dbReference>
<proteinExistence type="predicted"/>
<protein>
    <recommendedName>
        <fullName evidence="2">diguanylate cyclase</fullName>
        <ecNumber evidence="2">2.7.7.65</ecNumber>
    </recommendedName>
</protein>
<dbReference type="EMBL" id="RJVI01000003">
    <property type="protein sequence ID" value="ROR29542.1"/>
    <property type="molecule type" value="Genomic_DNA"/>
</dbReference>
<dbReference type="OrthoDB" id="9812260at2"/>
<dbReference type="GO" id="GO:0005886">
    <property type="term" value="C:plasma membrane"/>
    <property type="evidence" value="ECO:0007669"/>
    <property type="project" value="TreeGrafter"/>
</dbReference>
<dbReference type="AlphaFoldDB" id="A0A3N1XWH1"/>
<dbReference type="Proteomes" id="UP000276634">
    <property type="component" value="Unassembled WGS sequence"/>
</dbReference>
<dbReference type="NCBIfam" id="TIGR00254">
    <property type="entry name" value="GGDEF"/>
    <property type="match status" value="1"/>
</dbReference>
<evidence type="ECO:0000313" key="5">
    <source>
        <dbReference type="EMBL" id="ROR29542.1"/>
    </source>
</evidence>
<dbReference type="InterPro" id="IPR000160">
    <property type="entry name" value="GGDEF_dom"/>
</dbReference>
<dbReference type="SUPFAM" id="SSF55073">
    <property type="entry name" value="Nucleotide cyclase"/>
    <property type="match status" value="1"/>
</dbReference>
<evidence type="ECO:0000256" key="2">
    <source>
        <dbReference type="ARBA" id="ARBA00012528"/>
    </source>
</evidence>
<dbReference type="InterPro" id="IPR050469">
    <property type="entry name" value="Diguanylate_Cyclase"/>
</dbReference>
<evidence type="ECO:0000256" key="3">
    <source>
        <dbReference type="ARBA" id="ARBA00034247"/>
    </source>
</evidence>
<dbReference type="CDD" id="cd01949">
    <property type="entry name" value="GGDEF"/>
    <property type="match status" value="1"/>
</dbReference>
<evidence type="ECO:0000313" key="6">
    <source>
        <dbReference type="Proteomes" id="UP000276634"/>
    </source>
</evidence>
<feature type="domain" description="GGDEF" evidence="4">
    <location>
        <begin position="323"/>
        <end position="457"/>
    </location>
</feature>
<dbReference type="SUPFAM" id="SSF55781">
    <property type="entry name" value="GAF domain-like"/>
    <property type="match status" value="1"/>
</dbReference>
<dbReference type="Gene3D" id="3.30.450.40">
    <property type="match status" value="1"/>
</dbReference>
<dbReference type="PROSITE" id="PS50887">
    <property type="entry name" value="GGDEF"/>
    <property type="match status" value="1"/>
</dbReference>
<reference evidence="5 6" key="1">
    <citation type="submission" date="2018-11" db="EMBL/GenBank/DDBJ databases">
        <title>Genomic Encyclopedia of Type Strains, Phase IV (KMG-IV): sequencing the most valuable type-strain genomes for metagenomic binning, comparative biology and taxonomic classification.</title>
        <authorList>
            <person name="Goeker M."/>
        </authorList>
    </citation>
    <scope>NUCLEOTIDE SEQUENCE [LARGE SCALE GENOMIC DNA]</scope>
    <source>
        <strain evidence="5 6">DSM 100275</strain>
    </source>
</reference>
<sequence>MAKESPPRPLRLALVGAGRGGSSLLEALEESETEIVAVCDRNPAAPGIAAAHRRGIPVHHDLEAFLAPCADADLVVDVTGDPEVGRRLAARLPPRVHVLDGTAARLLWELTRTTRAQAEAATRRNRRLERVYELAVALSATGDLHDAYQRVLRCALEVAEAPAGSVALLDERTGEMVLAAWRGFPEHFASFRRWRLRPGGLTTHILNRDSPTIIPDITALEEPVNPLLAEAGVRSVVAAPLRAQGRIVGILYVDDFAPRRFDEEAAWILGLLAEYAALALERLRLLEETRRMAVTDGLTRLANQQEFMRRLAEETERANRYGRPLSLITLDLDRFKAYNDRYGHLAGNELLQTLAATIQRVVRRSDLAARTGGEEFCILMPETETEEAARCAERLRREVAALADRYPERIRQAVTVSLGVATLPHHAEDAEALYRAADDALYTAKRGGRNRTVIHPDLAADGVPH</sequence>
<keyword evidence="6" id="KW-1185">Reference proteome</keyword>
<accession>A0A3N1XWH1</accession>
<dbReference type="GO" id="GO:0043709">
    <property type="term" value="P:cell adhesion involved in single-species biofilm formation"/>
    <property type="evidence" value="ECO:0007669"/>
    <property type="project" value="TreeGrafter"/>
</dbReference>
<comment type="caution">
    <text evidence="5">The sequence shown here is derived from an EMBL/GenBank/DDBJ whole genome shotgun (WGS) entry which is preliminary data.</text>
</comment>
<evidence type="ECO:0000256" key="1">
    <source>
        <dbReference type="ARBA" id="ARBA00001946"/>
    </source>
</evidence>
<dbReference type="GO" id="GO:1902201">
    <property type="term" value="P:negative regulation of bacterial-type flagellum-dependent cell motility"/>
    <property type="evidence" value="ECO:0007669"/>
    <property type="project" value="TreeGrafter"/>
</dbReference>
<dbReference type="GO" id="GO:0016491">
    <property type="term" value="F:oxidoreductase activity"/>
    <property type="evidence" value="ECO:0007669"/>
    <property type="project" value="InterPro"/>
</dbReference>
<dbReference type="InterPro" id="IPR029787">
    <property type="entry name" value="Nucleotide_cyclase"/>
</dbReference>
<dbReference type="EC" id="2.7.7.65" evidence="2"/>
<dbReference type="Pfam" id="PF00990">
    <property type="entry name" value="GGDEF"/>
    <property type="match status" value="1"/>
</dbReference>
<organism evidence="5 6">
    <name type="scientific">Inmirania thermothiophila</name>
    <dbReference type="NCBI Taxonomy" id="1750597"/>
    <lineage>
        <taxon>Bacteria</taxon>
        <taxon>Pseudomonadati</taxon>
        <taxon>Pseudomonadota</taxon>
        <taxon>Gammaproteobacteria</taxon>
        <taxon>Chromatiales</taxon>
        <taxon>Ectothiorhodospiraceae</taxon>
        <taxon>Inmirania</taxon>
    </lineage>
</organism>
<dbReference type="FunFam" id="3.30.70.270:FF:000001">
    <property type="entry name" value="Diguanylate cyclase domain protein"/>
    <property type="match status" value="1"/>
</dbReference>
<name>A0A3N1XWH1_9GAMM</name>
<dbReference type="InterPro" id="IPR029016">
    <property type="entry name" value="GAF-like_dom_sf"/>
</dbReference>
<dbReference type="InterPro" id="IPR043128">
    <property type="entry name" value="Rev_trsase/Diguanyl_cyclase"/>
</dbReference>
<dbReference type="PANTHER" id="PTHR45138:SF9">
    <property type="entry name" value="DIGUANYLATE CYCLASE DGCM-RELATED"/>
    <property type="match status" value="1"/>
</dbReference>
<dbReference type="SMART" id="SM00065">
    <property type="entry name" value="GAF"/>
    <property type="match status" value="1"/>
</dbReference>
<dbReference type="GO" id="GO:0052621">
    <property type="term" value="F:diguanylate cyclase activity"/>
    <property type="evidence" value="ECO:0007669"/>
    <property type="project" value="UniProtKB-EC"/>
</dbReference>
<comment type="cofactor">
    <cofactor evidence="1">
        <name>Mg(2+)</name>
        <dbReference type="ChEBI" id="CHEBI:18420"/>
    </cofactor>
</comment>
<dbReference type="Gene3D" id="3.40.50.720">
    <property type="entry name" value="NAD(P)-binding Rossmann-like Domain"/>
    <property type="match status" value="1"/>
</dbReference>
<dbReference type="InterPro" id="IPR003018">
    <property type="entry name" value="GAF"/>
</dbReference>
<dbReference type="Gene3D" id="3.30.70.270">
    <property type="match status" value="1"/>
</dbReference>
<evidence type="ECO:0000259" key="4">
    <source>
        <dbReference type="PROSITE" id="PS50887"/>
    </source>
</evidence>
<comment type="catalytic activity">
    <reaction evidence="3">
        <text>2 GTP = 3',3'-c-di-GMP + 2 diphosphate</text>
        <dbReference type="Rhea" id="RHEA:24898"/>
        <dbReference type="ChEBI" id="CHEBI:33019"/>
        <dbReference type="ChEBI" id="CHEBI:37565"/>
        <dbReference type="ChEBI" id="CHEBI:58805"/>
        <dbReference type="EC" id="2.7.7.65"/>
    </reaction>
</comment>
<dbReference type="Pfam" id="PF03447">
    <property type="entry name" value="NAD_binding_3"/>
    <property type="match status" value="1"/>
</dbReference>
<dbReference type="Pfam" id="PF13185">
    <property type="entry name" value="GAF_2"/>
    <property type="match status" value="1"/>
</dbReference>
<dbReference type="SUPFAM" id="SSF51735">
    <property type="entry name" value="NAD(P)-binding Rossmann-fold domains"/>
    <property type="match status" value="1"/>
</dbReference>
<dbReference type="SMART" id="SM00267">
    <property type="entry name" value="GGDEF"/>
    <property type="match status" value="1"/>
</dbReference>
<dbReference type="PANTHER" id="PTHR45138">
    <property type="entry name" value="REGULATORY COMPONENTS OF SENSORY TRANSDUCTION SYSTEM"/>
    <property type="match status" value="1"/>
</dbReference>
<dbReference type="RefSeq" id="WP_123401957.1">
    <property type="nucleotide sequence ID" value="NZ_RJVI01000003.1"/>
</dbReference>
<dbReference type="InterPro" id="IPR036291">
    <property type="entry name" value="NAD(P)-bd_dom_sf"/>
</dbReference>
<dbReference type="InterPro" id="IPR005106">
    <property type="entry name" value="Asp/hSer_DH_NAD-bd"/>
</dbReference>
<gene>
    <name evidence="5" type="ORF">EDC57_2212</name>
</gene>